<evidence type="ECO:0000313" key="2">
    <source>
        <dbReference type="EMBL" id="KLO10044.1"/>
    </source>
</evidence>
<feature type="region of interest" description="Disordered" evidence="1">
    <location>
        <begin position="26"/>
        <end position="137"/>
    </location>
</feature>
<dbReference type="OrthoDB" id="3261115at2759"/>
<dbReference type="Proteomes" id="UP000053477">
    <property type="component" value="Unassembled WGS sequence"/>
</dbReference>
<dbReference type="InParanoid" id="A0A0H2RE40"/>
<gene>
    <name evidence="2" type="ORF">SCHPADRAFT_536759</name>
</gene>
<proteinExistence type="predicted"/>
<evidence type="ECO:0000313" key="3">
    <source>
        <dbReference type="Proteomes" id="UP000053477"/>
    </source>
</evidence>
<feature type="compositionally biased region" description="Polar residues" evidence="1">
    <location>
        <begin position="41"/>
        <end position="52"/>
    </location>
</feature>
<organism evidence="2 3">
    <name type="scientific">Schizopora paradoxa</name>
    <dbReference type="NCBI Taxonomy" id="27342"/>
    <lineage>
        <taxon>Eukaryota</taxon>
        <taxon>Fungi</taxon>
        <taxon>Dikarya</taxon>
        <taxon>Basidiomycota</taxon>
        <taxon>Agaricomycotina</taxon>
        <taxon>Agaricomycetes</taxon>
        <taxon>Hymenochaetales</taxon>
        <taxon>Schizoporaceae</taxon>
        <taxon>Schizopora</taxon>
    </lineage>
</organism>
<name>A0A0H2RE40_9AGAM</name>
<reference evidence="2 3" key="1">
    <citation type="submission" date="2015-04" db="EMBL/GenBank/DDBJ databases">
        <title>Complete genome sequence of Schizopora paradoxa KUC8140, a cosmopolitan wood degrader in East Asia.</title>
        <authorList>
            <consortium name="DOE Joint Genome Institute"/>
            <person name="Min B."/>
            <person name="Park H."/>
            <person name="Jang Y."/>
            <person name="Kim J.-J."/>
            <person name="Kim K.H."/>
            <person name="Pangilinan J."/>
            <person name="Lipzen A."/>
            <person name="Riley R."/>
            <person name="Grigoriev I.V."/>
            <person name="Spatafora J.W."/>
            <person name="Choi I.-G."/>
        </authorList>
    </citation>
    <scope>NUCLEOTIDE SEQUENCE [LARGE SCALE GENOMIC DNA]</scope>
    <source>
        <strain evidence="2 3">KUC8140</strain>
    </source>
</reference>
<accession>A0A0H2RE40</accession>
<sequence length="439" mass="48368">MLNEITDAFADLVDYVDRSVSSIMKGPIHPPTPRYVPPPYSESQRQQPGMTNRHTKHAPSLWTTPLVSTPSPATIRSDQHLPKRIPFQKKAKAQPPRKTLNFKSPASKAKVAPTNTTVKPKASQRPIVLSPSSSYPKVPTPAKHNGLISSDVQCDASRCDILVFAIADLETCKEVFGGWSAQFNLVESSVKKRNKLEQGIVLAVDKLKRDATSALHSSYSILSSYRGLTRLMDKQLDAISRSPSGGGDLFNGSAGAEVRRLSASVKAHSTYLTEHVRKIQDCLRELVHGIEKTKEKAASKAMRRKIWHWFVRIFRALSLLISAGGTIFNLVYPVGLVGSISFAAASTLAAAVAKLCEMVENKFSETTFDSILRLLRTQIPESAKVAELSLTSFQACHRILQLELQVRSGKRSAWIGSSEAQRAHGSWKEAGHRLRAIER</sequence>
<feature type="compositionally biased region" description="Pro residues" evidence="1">
    <location>
        <begin position="28"/>
        <end position="40"/>
    </location>
</feature>
<keyword evidence="3" id="KW-1185">Reference proteome</keyword>
<evidence type="ECO:0000256" key="1">
    <source>
        <dbReference type="SAM" id="MobiDB-lite"/>
    </source>
</evidence>
<feature type="compositionally biased region" description="Basic residues" evidence="1">
    <location>
        <begin position="82"/>
        <end position="92"/>
    </location>
</feature>
<feature type="compositionally biased region" description="Polar residues" evidence="1">
    <location>
        <begin position="61"/>
        <end position="76"/>
    </location>
</feature>
<protein>
    <submittedName>
        <fullName evidence="2">Uncharacterized protein</fullName>
    </submittedName>
</protein>
<dbReference type="EMBL" id="KQ086037">
    <property type="protein sequence ID" value="KLO10044.1"/>
    <property type="molecule type" value="Genomic_DNA"/>
</dbReference>
<dbReference type="AlphaFoldDB" id="A0A0H2RE40"/>